<organism evidence="1 2">
    <name type="scientific">Haematococcus lacustris</name>
    <name type="common">Green alga</name>
    <name type="synonym">Haematococcus pluvialis</name>
    <dbReference type="NCBI Taxonomy" id="44745"/>
    <lineage>
        <taxon>Eukaryota</taxon>
        <taxon>Viridiplantae</taxon>
        <taxon>Chlorophyta</taxon>
        <taxon>core chlorophytes</taxon>
        <taxon>Chlorophyceae</taxon>
        <taxon>CS clade</taxon>
        <taxon>Chlamydomonadales</taxon>
        <taxon>Haematococcaceae</taxon>
        <taxon>Haematococcus</taxon>
    </lineage>
</organism>
<protein>
    <submittedName>
        <fullName evidence="1">Uncharacterized protein</fullName>
    </submittedName>
</protein>
<reference evidence="1 2" key="1">
    <citation type="submission" date="2020-02" db="EMBL/GenBank/DDBJ databases">
        <title>Draft genome sequence of Haematococcus lacustris strain NIES-144.</title>
        <authorList>
            <person name="Morimoto D."/>
            <person name="Nakagawa S."/>
            <person name="Yoshida T."/>
            <person name="Sawayama S."/>
        </authorList>
    </citation>
    <scope>NUCLEOTIDE SEQUENCE [LARGE SCALE GENOMIC DNA]</scope>
    <source>
        <strain evidence="1 2">NIES-144</strain>
    </source>
</reference>
<accession>A0A699ZUW1</accession>
<gene>
    <name evidence="1" type="ORF">HaLaN_24331</name>
</gene>
<proteinExistence type="predicted"/>
<keyword evidence="2" id="KW-1185">Reference proteome</keyword>
<sequence>MVMVDELRTSRWLRPVKSKAQRSQVRGLMCSTSNNNIIRGRALTVLLHVVMPCNLIADSLTRLLCRLACNHPTTPATHVLPQITRHVAPASNQ</sequence>
<comment type="caution">
    <text evidence="1">The sequence shown here is derived from an EMBL/GenBank/DDBJ whole genome shotgun (WGS) entry which is preliminary data.</text>
</comment>
<dbReference type="EMBL" id="BLLF01003060">
    <property type="protein sequence ID" value="GFH26221.1"/>
    <property type="molecule type" value="Genomic_DNA"/>
</dbReference>
<evidence type="ECO:0000313" key="2">
    <source>
        <dbReference type="Proteomes" id="UP000485058"/>
    </source>
</evidence>
<dbReference type="Proteomes" id="UP000485058">
    <property type="component" value="Unassembled WGS sequence"/>
</dbReference>
<evidence type="ECO:0000313" key="1">
    <source>
        <dbReference type="EMBL" id="GFH26221.1"/>
    </source>
</evidence>
<name>A0A699ZUW1_HAELA</name>
<dbReference type="AlphaFoldDB" id="A0A699ZUW1"/>